<evidence type="ECO:0008006" key="3">
    <source>
        <dbReference type="Google" id="ProtNLM"/>
    </source>
</evidence>
<protein>
    <recommendedName>
        <fullName evidence="3">N-6 DNA methylase</fullName>
    </recommendedName>
</protein>
<comment type="caution">
    <text evidence="1">The sequence shown here is derived from an EMBL/GenBank/DDBJ whole genome shotgun (WGS) entry which is preliminary data.</text>
</comment>
<dbReference type="Proteomes" id="UP000636956">
    <property type="component" value="Unassembled WGS sequence"/>
</dbReference>
<reference evidence="1" key="2">
    <citation type="submission" date="2020-09" db="EMBL/GenBank/DDBJ databases">
        <authorList>
            <person name="Sun Q."/>
            <person name="Zhou Y."/>
        </authorList>
    </citation>
    <scope>NUCLEOTIDE SEQUENCE</scope>
    <source>
        <strain evidence="1">CGMCC 1.8984</strain>
    </source>
</reference>
<organism evidence="1 2">
    <name type="scientific">Agromyces bauzanensis</name>
    <dbReference type="NCBI Taxonomy" id="1308924"/>
    <lineage>
        <taxon>Bacteria</taxon>
        <taxon>Bacillati</taxon>
        <taxon>Actinomycetota</taxon>
        <taxon>Actinomycetes</taxon>
        <taxon>Micrococcales</taxon>
        <taxon>Microbacteriaceae</taxon>
        <taxon>Agromyces</taxon>
    </lineage>
</organism>
<evidence type="ECO:0000313" key="2">
    <source>
        <dbReference type="Proteomes" id="UP000636956"/>
    </source>
</evidence>
<name>A0A917PQC9_9MICO</name>
<dbReference type="AlphaFoldDB" id="A0A917PQC9"/>
<evidence type="ECO:0000313" key="1">
    <source>
        <dbReference type="EMBL" id="GGJ87001.1"/>
    </source>
</evidence>
<accession>A0A917PQC9</accession>
<gene>
    <name evidence="1" type="ORF">GCM10011372_26790</name>
</gene>
<proteinExistence type="predicted"/>
<sequence>MRRECDGRTRYRDACRATRLAPIDERRRPMTTVAEATDLRIGLADIARLARVQRAVVSVWRKRFSSGPGAFPGPRETKGGIELFDAVAVARWLVDTNHGNNPDALTEAALYARPQGFDGSYLDVITSLLALRAAHGSELGALARDDLIDLADETDPDDEALFRELDRVKSGLERMARHADQLVEAAYGVAPAFEHTLVAHRRSSRDDGRSELAAEAASLCAEIAIELALTNPLADAAAPRFADPTGACADRLIDIVDRLTDVADPVVMSADGDTSAARLLRRRLLAHGVPRTGLAVDAVGDFQVSGPVVNVAQYPSPDGGALDAMATLSAVDQIALQMDAAQRAVVVAPSSVLVDGGLQPQAAALRSQVLRTDRVRAIVRLPAGLLPSAPRQHLAIWVLGPAHEGIAIADRWTMLSDLSTFELTPVVRADLVGDLAAAMGDRQAVHAHSFTFTRVTPTSRVLARSGSLLDAGGSLRHAPERAKVDAEASARFDQIVDDLGADSVPTSLRAAVPSASPTRVPPATLADLVREGHVRYVPGSRLDVGDLAADDRSGFTVIGPEEVRGERTPGDRRIDRLRLAATYPSARLTEPGDVVFLTGAEPAAWVDYDGSSVVMAPARVLRINRDDDAGLLPDVLAMDIARSAPATPWRAWTVRRVATDQRAPLARALADLRSARAEALQRTAGLEELEHLIVAGTTAGTLTLTEPLAE</sequence>
<reference evidence="1" key="1">
    <citation type="journal article" date="2014" name="Int. J. Syst. Evol. Microbiol.">
        <title>Complete genome sequence of Corynebacterium casei LMG S-19264T (=DSM 44701T), isolated from a smear-ripened cheese.</title>
        <authorList>
            <consortium name="US DOE Joint Genome Institute (JGI-PGF)"/>
            <person name="Walter F."/>
            <person name="Albersmeier A."/>
            <person name="Kalinowski J."/>
            <person name="Ruckert C."/>
        </authorList>
    </citation>
    <scope>NUCLEOTIDE SEQUENCE</scope>
    <source>
        <strain evidence="1">CGMCC 1.8984</strain>
    </source>
</reference>
<dbReference type="EMBL" id="BMMD01000016">
    <property type="protein sequence ID" value="GGJ87001.1"/>
    <property type="molecule type" value="Genomic_DNA"/>
</dbReference>
<keyword evidence="2" id="KW-1185">Reference proteome</keyword>